<gene>
    <name evidence="3" type="ORF">J1605_017257</name>
</gene>
<feature type="domain" description="CASAMP second calponin-homology" evidence="2">
    <location>
        <begin position="42"/>
        <end position="81"/>
    </location>
</feature>
<dbReference type="GO" id="GO:0051011">
    <property type="term" value="F:microtubule minus-end binding"/>
    <property type="evidence" value="ECO:0007669"/>
    <property type="project" value="TreeGrafter"/>
</dbReference>
<dbReference type="GO" id="GO:0007026">
    <property type="term" value="P:negative regulation of microtubule depolymerization"/>
    <property type="evidence" value="ECO:0007669"/>
    <property type="project" value="TreeGrafter"/>
</dbReference>
<dbReference type="GO" id="GO:0005516">
    <property type="term" value="F:calmodulin binding"/>
    <property type="evidence" value="ECO:0007669"/>
    <property type="project" value="InterPro"/>
</dbReference>
<accession>A0AB34I3K0</accession>
<keyword evidence="4" id="KW-1185">Reference proteome</keyword>
<feature type="compositionally biased region" description="Basic residues" evidence="1">
    <location>
        <begin position="177"/>
        <end position="189"/>
    </location>
</feature>
<dbReference type="Proteomes" id="UP001159641">
    <property type="component" value="Unassembled WGS sequence"/>
</dbReference>
<reference evidence="3 4" key="1">
    <citation type="submission" date="2022-11" db="EMBL/GenBank/DDBJ databases">
        <title>Whole genome sequence of Eschrichtius robustus ER-17-0199.</title>
        <authorList>
            <person name="Bruniche-Olsen A."/>
            <person name="Black A.N."/>
            <person name="Fields C.J."/>
            <person name="Walden K."/>
            <person name="Dewoody J.A."/>
        </authorList>
    </citation>
    <scope>NUCLEOTIDE SEQUENCE [LARGE SCALE GENOMIC DNA]</scope>
    <source>
        <strain evidence="3">ER-17-0199</strain>
        <tissue evidence="3">Blubber</tissue>
    </source>
</reference>
<feature type="compositionally biased region" description="Basic and acidic residues" evidence="1">
    <location>
        <begin position="150"/>
        <end position="166"/>
    </location>
</feature>
<dbReference type="PANTHER" id="PTHR21595">
    <property type="entry name" value="PATRONIN"/>
    <property type="match status" value="1"/>
</dbReference>
<name>A0AB34I3K0_ESCRO</name>
<evidence type="ECO:0000259" key="2">
    <source>
        <dbReference type="Pfam" id="PF11971"/>
    </source>
</evidence>
<organism evidence="3 4">
    <name type="scientific">Eschrichtius robustus</name>
    <name type="common">California gray whale</name>
    <name type="synonym">Eschrichtius gibbosus</name>
    <dbReference type="NCBI Taxonomy" id="9764"/>
    <lineage>
        <taxon>Eukaryota</taxon>
        <taxon>Metazoa</taxon>
        <taxon>Chordata</taxon>
        <taxon>Craniata</taxon>
        <taxon>Vertebrata</taxon>
        <taxon>Euteleostomi</taxon>
        <taxon>Mammalia</taxon>
        <taxon>Eutheria</taxon>
        <taxon>Laurasiatheria</taxon>
        <taxon>Artiodactyla</taxon>
        <taxon>Whippomorpha</taxon>
        <taxon>Cetacea</taxon>
        <taxon>Mysticeti</taxon>
        <taxon>Eschrichtiidae</taxon>
        <taxon>Eschrichtius</taxon>
    </lineage>
</organism>
<dbReference type="PANTHER" id="PTHR21595:SF3">
    <property type="entry name" value="CALMODULIN-REGULATED SPECTRIN-ASSOCIATED PROTEIN 1"/>
    <property type="match status" value="1"/>
</dbReference>
<protein>
    <recommendedName>
        <fullName evidence="2">CASAMP second calponin-homology domain-containing protein</fullName>
    </recommendedName>
</protein>
<dbReference type="Pfam" id="PF11971">
    <property type="entry name" value="CAMSAP_CH"/>
    <property type="match status" value="1"/>
</dbReference>
<dbReference type="InterPro" id="IPR022613">
    <property type="entry name" value="CH_CAMSAP_2"/>
</dbReference>
<evidence type="ECO:0000313" key="3">
    <source>
        <dbReference type="EMBL" id="KAJ8797525.1"/>
    </source>
</evidence>
<evidence type="ECO:0000256" key="1">
    <source>
        <dbReference type="SAM" id="MobiDB-lite"/>
    </source>
</evidence>
<sequence>MREITEKEVKLKQQLLESPAHQKSPSKWYWKLVPVRYRREHLSTRQPPYFPLLEDLMRDGSHGAALLAVVHYYCPEQMKLDGKTQEARLGPEAEVVAEEVSCQAASQASLFGPGLVRRESEQSVAVWERGRRQARQTRREGARRRQGRQTRREGPRCRQGRGEGPSRRQACQTRREGPRHRQAGRRRGRTWLSKSAWMRAQGVENASVRGARARGAPSPWPSARCVCGWAVPARALFSLSLTCPPGSRDKNSYEGQRASAYREGKTHGRM</sequence>
<feature type="region of interest" description="Disordered" evidence="1">
    <location>
        <begin position="122"/>
        <end position="189"/>
    </location>
</feature>
<dbReference type="GO" id="GO:0036449">
    <property type="term" value="C:microtubule minus-end"/>
    <property type="evidence" value="ECO:0007669"/>
    <property type="project" value="TreeGrafter"/>
</dbReference>
<proteinExistence type="predicted"/>
<dbReference type="AlphaFoldDB" id="A0AB34I3K0"/>
<feature type="compositionally biased region" description="Basic residues" evidence="1">
    <location>
        <begin position="132"/>
        <end position="149"/>
    </location>
</feature>
<dbReference type="EMBL" id="JAIQCJ010000212">
    <property type="protein sequence ID" value="KAJ8797525.1"/>
    <property type="molecule type" value="Genomic_DNA"/>
</dbReference>
<evidence type="ECO:0000313" key="4">
    <source>
        <dbReference type="Proteomes" id="UP001159641"/>
    </source>
</evidence>
<dbReference type="GO" id="GO:0031122">
    <property type="term" value="P:cytoplasmic microtubule organization"/>
    <property type="evidence" value="ECO:0007669"/>
    <property type="project" value="TreeGrafter"/>
</dbReference>
<comment type="caution">
    <text evidence="3">The sequence shown here is derived from an EMBL/GenBank/DDBJ whole genome shotgun (WGS) entry which is preliminary data.</text>
</comment>
<dbReference type="InterPro" id="IPR032940">
    <property type="entry name" value="CAMSAP"/>
</dbReference>
<feature type="compositionally biased region" description="Basic and acidic residues" evidence="1">
    <location>
        <begin position="260"/>
        <end position="270"/>
    </location>
</feature>
<feature type="region of interest" description="Disordered" evidence="1">
    <location>
        <begin position="247"/>
        <end position="270"/>
    </location>
</feature>